<dbReference type="AlphaFoldDB" id="A0A2T3W8Q8"/>
<keyword evidence="2" id="KW-1185">Reference proteome</keyword>
<sequence>MAAAELLRDTLREVLYGPDGLSGLFSVPGQPGLLQAAHRLDFAAVQTHPALARRVLALRQHLELTAAQLADPCALLSDEADPRTWVPATPAAWQGELMALAQAGQALYGALYLPLTGERLRTAHGAVVYAAREAAVLSAWPTLG</sequence>
<accession>A0A2T3W8Q8</accession>
<protein>
    <submittedName>
        <fullName evidence="1">Uncharacterized protein</fullName>
    </submittedName>
</protein>
<dbReference type="Proteomes" id="UP000240317">
    <property type="component" value="Unassembled WGS sequence"/>
</dbReference>
<reference evidence="1 2" key="1">
    <citation type="submission" date="2018-03" db="EMBL/GenBank/DDBJ databases">
        <title>Draft genome of Deinococcus sp. OD32.</title>
        <authorList>
            <person name="Wang X.-P."/>
            <person name="Du Z.-J."/>
        </authorList>
    </citation>
    <scope>NUCLEOTIDE SEQUENCE [LARGE SCALE GENOMIC DNA]</scope>
    <source>
        <strain evidence="1 2">OD32</strain>
    </source>
</reference>
<organism evidence="1 2">
    <name type="scientific">Deinococcus arcticus</name>
    <dbReference type="NCBI Taxonomy" id="2136176"/>
    <lineage>
        <taxon>Bacteria</taxon>
        <taxon>Thermotogati</taxon>
        <taxon>Deinococcota</taxon>
        <taxon>Deinococci</taxon>
        <taxon>Deinococcales</taxon>
        <taxon>Deinococcaceae</taxon>
        <taxon>Deinococcus</taxon>
    </lineage>
</organism>
<evidence type="ECO:0000313" key="1">
    <source>
        <dbReference type="EMBL" id="PTA68276.1"/>
    </source>
</evidence>
<proteinExistence type="predicted"/>
<name>A0A2T3W8Q8_9DEIO</name>
<comment type="caution">
    <text evidence="1">The sequence shown here is derived from an EMBL/GenBank/DDBJ whole genome shotgun (WGS) entry which is preliminary data.</text>
</comment>
<dbReference type="OrthoDB" id="68226at2"/>
<gene>
    <name evidence="1" type="ORF">C8263_07450</name>
</gene>
<dbReference type="EMBL" id="PYSV01000006">
    <property type="protein sequence ID" value="PTA68276.1"/>
    <property type="molecule type" value="Genomic_DNA"/>
</dbReference>
<evidence type="ECO:0000313" key="2">
    <source>
        <dbReference type="Proteomes" id="UP000240317"/>
    </source>
</evidence>
<dbReference type="RefSeq" id="WP_107137504.1">
    <property type="nucleotide sequence ID" value="NZ_PYSV01000006.1"/>
</dbReference>